<feature type="domain" description="LysM" evidence="1">
    <location>
        <begin position="78"/>
        <end position="124"/>
    </location>
</feature>
<dbReference type="InterPro" id="IPR036779">
    <property type="entry name" value="LysM_dom_sf"/>
</dbReference>
<evidence type="ECO:0000259" key="1">
    <source>
        <dbReference type="PROSITE" id="PS51782"/>
    </source>
</evidence>
<dbReference type="SMART" id="SM00257">
    <property type="entry name" value="LysM"/>
    <property type="match status" value="2"/>
</dbReference>
<dbReference type="Pfam" id="PF01476">
    <property type="entry name" value="LysM"/>
    <property type="match status" value="2"/>
</dbReference>
<dbReference type="CDD" id="cd00118">
    <property type="entry name" value="LysM"/>
    <property type="match status" value="2"/>
</dbReference>
<dbReference type="PANTHER" id="PTHR33734:SF22">
    <property type="entry name" value="MEMBRANE-BOUND LYTIC MUREIN TRANSGLYCOSYLASE D"/>
    <property type="match status" value="1"/>
</dbReference>
<feature type="domain" description="LysM" evidence="1">
    <location>
        <begin position="5"/>
        <end position="51"/>
    </location>
</feature>
<sequence length="129" mass="13216">MAGEQQYTVLAGDILLRIGKMFGVSAQAIADYNQWADGVTHLIYPGLKIKIPPGATTPAAGANTPAQTTTTVDVSAGGTYVVADGDTLSQIASKNGTTVAAIVAVNGWTDGANHLIYKGMKIKLPAKTG</sequence>
<dbReference type="AlphaFoldDB" id="A0A6J7FXC2"/>
<dbReference type="GO" id="GO:0008932">
    <property type="term" value="F:lytic endotransglycosylase activity"/>
    <property type="evidence" value="ECO:0007669"/>
    <property type="project" value="TreeGrafter"/>
</dbReference>
<evidence type="ECO:0000313" key="2">
    <source>
        <dbReference type="EMBL" id="CAB4900281.1"/>
    </source>
</evidence>
<reference evidence="2" key="1">
    <citation type="submission" date="2020-05" db="EMBL/GenBank/DDBJ databases">
        <authorList>
            <person name="Chiriac C."/>
            <person name="Salcher M."/>
            <person name="Ghai R."/>
            <person name="Kavagutti S V."/>
        </authorList>
    </citation>
    <scope>NUCLEOTIDE SEQUENCE</scope>
</reference>
<accession>A0A6J7FXC2</accession>
<dbReference type="InterPro" id="IPR018392">
    <property type="entry name" value="LysM"/>
</dbReference>
<dbReference type="Gene3D" id="3.10.350.10">
    <property type="entry name" value="LysM domain"/>
    <property type="match status" value="2"/>
</dbReference>
<dbReference type="PROSITE" id="PS51782">
    <property type="entry name" value="LYSM"/>
    <property type="match status" value="2"/>
</dbReference>
<name>A0A6J7FXC2_9ZZZZ</name>
<protein>
    <submittedName>
        <fullName evidence="2">Unannotated protein</fullName>
    </submittedName>
</protein>
<dbReference type="PANTHER" id="PTHR33734">
    <property type="entry name" value="LYSM DOMAIN-CONTAINING GPI-ANCHORED PROTEIN 2"/>
    <property type="match status" value="1"/>
</dbReference>
<dbReference type="EMBL" id="CAFBLP010000185">
    <property type="protein sequence ID" value="CAB4900281.1"/>
    <property type="molecule type" value="Genomic_DNA"/>
</dbReference>
<gene>
    <name evidence="2" type="ORF">UFOPK3376_03371</name>
</gene>
<proteinExistence type="predicted"/>
<organism evidence="2">
    <name type="scientific">freshwater metagenome</name>
    <dbReference type="NCBI Taxonomy" id="449393"/>
    <lineage>
        <taxon>unclassified sequences</taxon>
        <taxon>metagenomes</taxon>
        <taxon>ecological metagenomes</taxon>
    </lineage>
</organism>
<dbReference type="SUPFAM" id="SSF54106">
    <property type="entry name" value="LysM domain"/>
    <property type="match status" value="2"/>
</dbReference>